<name>A0A7H1N5Z4_9PROT</name>
<evidence type="ECO:0000256" key="4">
    <source>
        <dbReference type="HAMAP-Rule" id="MF_00636"/>
    </source>
</evidence>
<dbReference type="PANTHER" id="PTHR30448:SF0">
    <property type="entry name" value="RNASE ADAPTER PROTEIN RAPZ"/>
    <property type="match status" value="1"/>
</dbReference>
<proteinExistence type="inferred from homology"/>
<keyword evidence="3 4" id="KW-0342">GTP-binding</keyword>
<dbReference type="KEGG" id="dvn:HQ394_04710"/>
<keyword evidence="2 4" id="KW-0067">ATP-binding</keyword>
<feature type="domain" description="RapZ-like N-terminal" evidence="5">
    <location>
        <begin position="1"/>
        <end position="150"/>
    </location>
</feature>
<evidence type="ECO:0000313" key="8">
    <source>
        <dbReference type="Proteomes" id="UP000516369"/>
    </source>
</evidence>
<feature type="binding site" evidence="4">
    <location>
        <begin position="52"/>
        <end position="55"/>
    </location>
    <ligand>
        <name>GTP</name>
        <dbReference type="ChEBI" id="CHEBI:37565"/>
    </ligand>
</feature>
<dbReference type="EMBL" id="CP053923">
    <property type="protein sequence ID" value="QNT71130.1"/>
    <property type="molecule type" value="Genomic_DNA"/>
</dbReference>
<dbReference type="Pfam" id="PF22740">
    <property type="entry name" value="PapZ_C"/>
    <property type="match status" value="1"/>
</dbReference>
<dbReference type="InterPro" id="IPR027417">
    <property type="entry name" value="P-loop_NTPase"/>
</dbReference>
<feature type="domain" description="RapZ C-terminal" evidence="6">
    <location>
        <begin position="158"/>
        <end position="276"/>
    </location>
</feature>
<organism evidence="7 8">
    <name type="scientific">Defluviicoccus vanus</name>
    <dbReference type="NCBI Taxonomy" id="111831"/>
    <lineage>
        <taxon>Bacteria</taxon>
        <taxon>Pseudomonadati</taxon>
        <taxon>Pseudomonadota</taxon>
        <taxon>Alphaproteobacteria</taxon>
        <taxon>Rhodospirillales</taxon>
        <taxon>Rhodospirillaceae</taxon>
        <taxon>Defluviicoccus</taxon>
    </lineage>
</organism>
<keyword evidence="1 4" id="KW-0547">Nucleotide-binding</keyword>
<evidence type="ECO:0000313" key="7">
    <source>
        <dbReference type="EMBL" id="QNT71130.1"/>
    </source>
</evidence>
<dbReference type="InterPro" id="IPR053931">
    <property type="entry name" value="RapZ_C"/>
</dbReference>
<accession>A0A7H1N5Z4</accession>
<evidence type="ECO:0000256" key="3">
    <source>
        <dbReference type="ARBA" id="ARBA00023134"/>
    </source>
</evidence>
<dbReference type="InterPro" id="IPR053930">
    <property type="entry name" value="RapZ-like_N"/>
</dbReference>
<dbReference type="AlphaFoldDB" id="A0A7H1N5Z4"/>
<dbReference type="Proteomes" id="UP000516369">
    <property type="component" value="Chromosome"/>
</dbReference>
<sequence length="297" mass="33475">MSGAGKTTALKSLEDLGYETIDHLPLYFLPRLFKPLDDEPERPIGPLAIGFDVRTLDFDVRGFLATYDRLRGSEALPTRLLFLQCDDEELHRRYTATRHRHPLAQERPVMEGIIRERELLAPIRERANVVIDTTGLSPAELKRLLAGHFVSADHAGLMIHVVSFSFRSGLPRHADLIFDVRFLANPFYVPSLRTLTGRDQPVADHIAADPNCGLFFANLTRLLEPLLPRYDAEGKCYLTIGVGCTGGRHRSVFVAEKLAAWLQRRNLRVDLTHRDLDPSANHIEVTPRSGNEDSKEP</sequence>
<reference evidence="7 8" key="1">
    <citation type="submission" date="2020-05" db="EMBL/GenBank/DDBJ databases">
        <title>Complete closed genome sequence of Defluviicoccus vanus.</title>
        <authorList>
            <person name="Bessarab I."/>
            <person name="Arumugam K."/>
            <person name="Maszenan A.M."/>
            <person name="Seviour R.J."/>
            <person name="Williams R.B."/>
        </authorList>
    </citation>
    <scope>NUCLEOTIDE SEQUENCE [LARGE SCALE GENOMIC DNA]</scope>
    <source>
        <strain evidence="7 8">Ben 114</strain>
    </source>
</reference>
<dbReference type="PANTHER" id="PTHR30448">
    <property type="entry name" value="RNASE ADAPTER PROTEIN RAPZ"/>
    <property type="match status" value="1"/>
</dbReference>
<dbReference type="GO" id="GO:0005524">
    <property type="term" value="F:ATP binding"/>
    <property type="evidence" value="ECO:0007669"/>
    <property type="project" value="UniProtKB-UniRule"/>
</dbReference>
<dbReference type="InterPro" id="IPR005337">
    <property type="entry name" value="RapZ-like"/>
</dbReference>
<comment type="caution">
    <text evidence="4">Lacks conserved residue(s) required for the propagation of feature annotation.</text>
</comment>
<dbReference type="GO" id="GO:0005525">
    <property type="term" value="F:GTP binding"/>
    <property type="evidence" value="ECO:0007669"/>
    <property type="project" value="UniProtKB-UniRule"/>
</dbReference>
<protein>
    <submittedName>
        <fullName evidence="7">RNase adapter RapZ</fullName>
    </submittedName>
</protein>
<gene>
    <name evidence="7" type="primary">rapZ</name>
    <name evidence="7" type="ORF">HQ394_04710</name>
</gene>
<evidence type="ECO:0000256" key="2">
    <source>
        <dbReference type="ARBA" id="ARBA00022840"/>
    </source>
</evidence>
<dbReference type="Gene3D" id="3.40.50.300">
    <property type="entry name" value="P-loop containing nucleotide triphosphate hydrolases"/>
    <property type="match status" value="1"/>
</dbReference>
<dbReference type="PIRSF" id="PIRSF005052">
    <property type="entry name" value="P-loopkin"/>
    <property type="match status" value="1"/>
</dbReference>
<dbReference type="Pfam" id="PF03668">
    <property type="entry name" value="RapZ-like_N"/>
    <property type="match status" value="1"/>
</dbReference>
<evidence type="ECO:0000256" key="1">
    <source>
        <dbReference type="ARBA" id="ARBA00022741"/>
    </source>
</evidence>
<keyword evidence="8" id="KW-1185">Reference proteome</keyword>
<evidence type="ECO:0000259" key="6">
    <source>
        <dbReference type="Pfam" id="PF22740"/>
    </source>
</evidence>
<dbReference type="NCBIfam" id="NF003828">
    <property type="entry name" value="PRK05416.1"/>
    <property type="match status" value="1"/>
</dbReference>
<dbReference type="SUPFAM" id="SSF52540">
    <property type="entry name" value="P-loop containing nucleoside triphosphate hydrolases"/>
    <property type="match status" value="1"/>
</dbReference>
<evidence type="ECO:0000259" key="5">
    <source>
        <dbReference type="Pfam" id="PF03668"/>
    </source>
</evidence>
<dbReference type="HAMAP" id="MF_00636">
    <property type="entry name" value="RapZ_like"/>
    <property type="match status" value="1"/>
</dbReference>